<reference evidence="1 2" key="1">
    <citation type="submission" date="2019-10" db="EMBL/GenBank/DDBJ databases">
        <title>Isolation and characterisation of a new family of globally distributed lytic roseophage, the Naomivirus.</title>
        <authorList>
            <person name="Rihtman B."/>
            <person name="Puxty R.J."/>
            <person name="Hapeshi A."/>
            <person name="Zhan Y."/>
            <person name="Michinevski S."/>
            <person name="Waterfield N.R."/>
            <person name="Chen F."/>
            <person name="Millard A.D."/>
            <person name="Scanlan D.J."/>
            <person name="Chen Y."/>
        </authorList>
    </citation>
    <scope>NUCLEOTIDE SEQUENCE [LARGE SCALE GENOMIC DNA]</scope>
</reference>
<name>A0A7S5FQB2_9CAUD</name>
<accession>A0A7S5FQB2</accession>
<dbReference type="Proteomes" id="UP000594402">
    <property type="component" value="Segment"/>
</dbReference>
<sequence length="73" mass="8268">MKDVRIDVFKAEFNEEIRGVKAFVEGGIEVSLNTYENSIAIFDDSDDIGSVIDVINGASYDDFINKVEEYRNQ</sequence>
<dbReference type="EMBL" id="MN602266">
    <property type="protein sequence ID" value="QGH74621.1"/>
    <property type="molecule type" value="Genomic_DNA"/>
</dbReference>
<organism evidence="1 2">
    <name type="scientific">Bacteriophage DSS3_VP1</name>
    <dbReference type="NCBI Taxonomy" id="2664196"/>
    <lineage>
        <taxon>Viruses</taxon>
        <taxon>Duplodnaviria</taxon>
        <taxon>Heunggongvirae</taxon>
        <taxon>Uroviricota</taxon>
        <taxon>Caudoviricetes</taxon>
        <taxon>Naomviridae</taxon>
        <taxon>Noahvirus</taxon>
        <taxon>Noahvirus arc</taxon>
    </lineage>
</organism>
<evidence type="ECO:0000313" key="1">
    <source>
        <dbReference type="EMBL" id="QGH74621.1"/>
    </source>
</evidence>
<protein>
    <submittedName>
        <fullName evidence="1">Uncharacterized protein</fullName>
    </submittedName>
</protein>
<gene>
    <name evidence="1" type="ORF">DSS3VP1_00053</name>
</gene>
<keyword evidence="2" id="KW-1185">Reference proteome</keyword>
<proteinExistence type="predicted"/>
<evidence type="ECO:0000313" key="2">
    <source>
        <dbReference type="Proteomes" id="UP000594402"/>
    </source>
</evidence>